<dbReference type="OrthoDB" id="3169239at2"/>
<dbReference type="Gene3D" id="3.50.50.60">
    <property type="entry name" value="FAD/NAD(P)-binding domain"/>
    <property type="match status" value="1"/>
</dbReference>
<reference evidence="4 5" key="1">
    <citation type="submission" date="2018-11" db="EMBL/GenBank/DDBJ databases">
        <title>Sequencing the genomes of 1000 actinobacteria strains.</title>
        <authorList>
            <person name="Klenk H.-P."/>
        </authorList>
    </citation>
    <scope>NUCLEOTIDE SEQUENCE [LARGE SCALE GENOMIC DNA]</scope>
    <source>
        <strain evidence="4 5">DSM 43634</strain>
    </source>
</reference>
<evidence type="ECO:0000259" key="3">
    <source>
        <dbReference type="Pfam" id="PF01494"/>
    </source>
</evidence>
<feature type="domain" description="FAD-binding" evidence="3">
    <location>
        <begin position="6"/>
        <end position="330"/>
    </location>
</feature>
<dbReference type="RefSeq" id="WP_123678433.1">
    <property type="nucleotide sequence ID" value="NZ_RJKL01000001.1"/>
</dbReference>
<evidence type="ECO:0000256" key="1">
    <source>
        <dbReference type="ARBA" id="ARBA00023002"/>
    </source>
</evidence>
<comment type="caution">
    <text evidence="4">The sequence shown here is derived from an EMBL/GenBank/DDBJ whole genome shotgun (WGS) entry which is preliminary data.</text>
</comment>
<evidence type="ECO:0000313" key="4">
    <source>
        <dbReference type="EMBL" id="ROP31357.1"/>
    </source>
</evidence>
<keyword evidence="1" id="KW-0560">Oxidoreductase</keyword>
<dbReference type="InterPro" id="IPR050631">
    <property type="entry name" value="PheA/TfdB_FAD_monoxygenase"/>
</dbReference>
<dbReference type="PANTHER" id="PTHR43476:SF4">
    <property type="entry name" value="BLR0106 PROTEIN"/>
    <property type="match status" value="1"/>
</dbReference>
<dbReference type="Gene3D" id="3.30.9.20">
    <property type="match status" value="1"/>
</dbReference>
<name>A0A3N1GM68_9ACTN</name>
<dbReference type="PANTHER" id="PTHR43476">
    <property type="entry name" value="3-(3-HYDROXY-PHENYL)PROPIONATE/3-HYDROXYCINNAMIC ACID HYDROXYLASE"/>
    <property type="match status" value="1"/>
</dbReference>
<keyword evidence="2" id="KW-0520">NAD</keyword>
<dbReference type="Proteomes" id="UP000271683">
    <property type="component" value="Unassembled WGS sequence"/>
</dbReference>
<protein>
    <submittedName>
        <fullName evidence="4">2-polyprenyl-6-methoxyphenol hydroxylase-like FAD-dependent oxidoreductase</fullName>
    </submittedName>
</protein>
<sequence>MDLRRVVVIGGGPAGLFLARLIKLRQPDASVELYEHDGPDEAFGFGVVLSDHTLAGLRAADAATYQEIMAACVGWKDVRVAIGDHDFLFRNYPFTAISRHRLLRLLQNQAKAVGVRMTFGRRVTVTEFLDSPDAPDVIAVAEGVHSGSRTGLSARFGTNVEPSSGRYIWFGTRAPFGEMTFPFVATEHGGFAAHAYPYGDGMSTFIVEADVDSCLGAGMDVTRAGAPAPGETDETSRRILTEIFASHLQEHQLIGNNSRWGTFRVVRNERWSTGNVVLLGDAAHTAHFSVGSGTKLAMEDAITLAEALTTHESLDGALTAYAERRRPAVAVLQSWAQTSMRWWESFPRCLHMPPDQFALHFMTRIGAISYAGLRSRHADRMDDLEAAFVRREAIAGTPSSVPPTGVVDLAGKLGELTLVNRRVAVVSQSAGSGMAPLPEAYGLILFDASHLEPGDLEQLGDRVRASPSRFGLSLTIGDIARFTDLPTCRPDVVEVVVDRVDGCAAIKDLAAAVPAVLVGVDCPDADPWSDAGTALLDRCVELRDAGAAAVHLRHRDGGIDWPRMTAFADRVRTETRTPVLIDVPPTVDRQDRARTVHLGILSGRYDLAAWRLHL</sequence>
<dbReference type="AlphaFoldDB" id="A0A3N1GM68"/>
<dbReference type="EMBL" id="RJKL01000001">
    <property type="protein sequence ID" value="ROP31357.1"/>
    <property type="molecule type" value="Genomic_DNA"/>
</dbReference>
<dbReference type="Pfam" id="PF01494">
    <property type="entry name" value="FAD_binding_3"/>
    <property type="match status" value="1"/>
</dbReference>
<evidence type="ECO:0000256" key="2">
    <source>
        <dbReference type="ARBA" id="ARBA00023027"/>
    </source>
</evidence>
<evidence type="ECO:0000313" key="5">
    <source>
        <dbReference type="Proteomes" id="UP000271683"/>
    </source>
</evidence>
<dbReference type="InterPro" id="IPR002938">
    <property type="entry name" value="FAD-bd"/>
</dbReference>
<dbReference type="SUPFAM" id="SSF51905">
    <property type="entry name" value="FAD/NAD(P)-binding domain"/>
    <property type="match status" value="1"/>
</dbReference>
<organism evidence="4 5">
    <name type="scientific">Couchioplanes caeruleus</name>
    <dbReference type="NCBI Taxonomy" id="56438"/>
    <lineage>
        <taxon>Bacteria</taxon>
        <taxon>Bacillati</taxon>
        <taxon>Actinomycetota</taxon>
        <taxon>Actinomycetes</taxon>
        <taxon>Micromonosporales</taxon>
        <taxon>Micromonosporaceae</taxon>
        <taxon>Couchioplanes</taxon>
    </lineage>
</organism>
<accession>A0A3N1GM68</accession>
<dbReference type="PRINTS" id="PR00420">
    <property type="entry name" value="RNGMNOXGNASE"/>
</dbReference>
<dbReference type="InterPro" id="IPR036188">
    <property type="entry name" value="FAD/NAD-bd_sf"/>
</dbReference>
<dbReference type="GO" id="GO:0071949">
    <property type="term" value="F:FAD binding"/>
    <property type="evidence" value="ECO:0007669"/>
    <property type="project" value="InterPro"/>
</dbReference>
<dbReference type="GO" id="GO:0016491">
    <property type="term" value="F:oxidoreductase activity"/>
    <property type="evidence" value="ECO:0007669"/>
    <property type="project" value="UniProtKB-KW"/>
</dbReference>
<proteinExistence type="predicted"/>
<gene>
    <name evidence="4" type="ORF">EDD30_4256</name>
</gene>